<gene>
    <name evidence="1" type="ORF">FHS18_002126</name>
</gene>
<accession>A0A7W5AWE8</accession>
<sequence>MDDMKDRLLFYGGLKEKVQRTEEDHRDYIQEGMEVDNHFSFGLYEFRGLLEPLYARGDTSKLADYFEIWGTTNRSLYRDHEKKFWWIYPSLVWLLCSSFYHYRSGRFVHAANLARLNYAYMEELRGGFTHGFTSTPIGDTERGMFEELMGYFSLLFDPSRFESHMSEAKRMIEEHTKRCKDLYAQATEDDEEFLDSLGIDEQTITSEFTYDEAHQPFDISLILCFDINVRTYRFAERELIFDRLKTLFTTPPNWDDMRKPSFRFDHMHLDPYQ</sequence>
<comment type="caution">
    <text evidence="1">The sequence shown here is derived from an EMBL/GenBank/DDBJ whole genome shotgun (WGS) entry which is preliminary data.</text>
</comment>
<organism evidence="1 2">
    <name type="scientific">Paenibacillus phyllosphaerae</name>
    <dbReference type="NCBI Taxonomy" id="274593"/>
    <lineage>
        <taxon>Bacteria</taxon>
        <taxon>Bacillati</taxon>
        <taxon>Bacillota</taxon>
        <taxon>Bacilli</taxon>
        <taxon>Bacillales</taxon>
        <taxon>Paenibacillaceae</taxon>
        <taxon>Paenibacillus</taxon>
    </lineage>
</organism>
<keyword evidence="2" id="KW-1185">Reference proteome</keyword>
<evidence type="ECO:0000313" key="1">
    <source>
        <dbReference type="EMBL" id="MBB3110059.1"/>
    </source>
</evidence>
<dbReference type="AlphaFoldDB" id="A0A7W5AWE8"/>
<protein>
    <submittedName>
        <fullName evidence="1">Uncharacterized protein</fullName>
    </submittedName>
</protein>
<dbReference type="Proteomes" id="UP000570361">
    <property type="component" value="Unassembled WGS sequence"/>
</dbReference>
<proteinExistence type="predicted"/>
<evidence type="ECO:0000313" key="2">
    <source>
        <dbReference type="Proteomes" id="UP000570361"/>
    </source>
</evidence>
<dbReference type="RefSeq" id="WP_183599754.1">
    <property type="nucleotide sequence ID" value="NZ_JACHXK010000004.1"/>
</dbReference>
<dbReference type="EMBL" id="JACHXK010000004">
    <property type="protein sequence ID" value="MBB3110059.1"/>
    <property type="molecule type" value="Genomic_DNA"/>
</dbReference>
<reference evidence="1 2" key="1">
    <citation type="submission" date="2020-08" db="EMBL/GenBank/DDBJ databases">
        <title>Genomic Encyclopedia of Type Strains, Phase III (KMG-III): the genomes of soil and plant-associated and newly described type strains.</title>
        <authorList>
            <person name="Whitman W."/>
        </authorList>
    </citation>
    <scope>NUCLEOTIDE SEQUENCE [LARGE SCALE GENOMIC DNA]</scope>
    <source>
        <strain evidence="1 2">CECT 5862</strain>
    </source>
</reference>
<name>A0A7W5AWE8_9BACL</name>